<evidence type="ECO:0000313" key="3">
    <source>
        <dbReference type="EMBL" id="PWV03709.1"/>
    </source>
</evidence>
<feature type="region of interest" description="Disordered" evidence="1">
    <location>
        <begin position="1"/>
        <end position="20"/>
    </location>
</feature>
<accession>A0A2V2W847</accession>
<evidence type="ECO:0000313" key="5">
    <source>
        <dbReference type="Proteomes" id="UP000246078"/>
    </source>
</evidence>
<proteinExistence type="predicted"/>
<evidence type="ECO:0000256" key="1">
    <source>
        <dbReference type="SAM" id="MobiDB-lite"/>
    </source>
</evidence>
<gene>
    <name evidence="4" type="ORF">C3747_171g60</name>
    <name evidence="3" type="ORF">C3747_171g68</name>
    <name evidence="2" type="ORF">C3747_171g76</name>
</gene>
<dbReference type="VEuPathDB" id="TriTrypDB:Tc_MARK_8297"/>
<dbReference type="AlphaFoldDB" id="A0A2V2W847"/>
<dbReference type="EMBL" id="PRFC01000171">
    <property type="protein sequence ID" value="PWV03709.1"/>
    <property type="molecule type" value="Genomic_DNA"/>
</dbReference>
<dbReference type="VEuPathDB" id="TriTrypDB:TCDM_01682"/>
<reference evidence="3 5" key="1">
    <citation type="journal article" date="2018" name="Microb. Genom.">
        <title>Expanding an expanded genome: long-read sequencing of Trypanosoma cruzi.</title>
        <authorList>
            <person name="Berna L."/>
            <person name="Rodriguez M."/>
            <person name="Chiribao M.L."/>
            <person name="Parodi-Talice A."/>
            <person name="Pita S."/>
            <person name="Rijo G."/>
            <person name="Alvarez-Valin F."/>
            <person name="Robello C."/>
        </authorList>
    </citation>
    <scope>NUCLEOTIDE SEQUENCE [LARGE SCALE GENOMIC DNA]</scope>
    <source>
        <strain evidence="3 5">TCC</strain>
    </source>
</reference>
<dbReference type="EMBL" id="PRFC01000171">
    <property type="protein sequence ID" value="PWV03714.1"/>
    <property type="molecule type" value="Genomic_DNA"/>
</dbReference>
<name>A0A2V2W847_TRYCR</name>
<organism evidence="3 5">
    <name type="scientific">Trypanosoma cruzi</name>
    <dbReference type="NCBI Taxonomy" id="5693"/>
    <lineage>
        <taxon>Eukaryota</taxon>
        <taxon>Discoba</taxon>
        <taxon>Euglenozoa</taxon>
        <taxon>Kinetoplastea</taxon>
        <taxon>Metakinetoplastina</taxon>
        <taxon>Trypanosomatida</taxon>
        <taxon>Trypanosomatidae</taxon>
        <taxon>Trypanosoma</taxon>
        <taxon>Schizotrypanum</taxon>
    </lineage>
</organism>
<dbReference type="VEuPathDB" id="TriTrypDB:TcG_10009"/>
<dbReference type="VEuPathDB" id="TriTrypDB:C3747_171g60"/>
<dbReference type="VEuPathDB" id="TriTrypDB:TcBrA4_0071210"/>
<dbReference type="VEuPathDB" id="TriTrypDB:TCSYLVIO_008080"/>
<comment type="caution">
    <text evidence="3">The sequence shown here is derived from an EMBL/GenBank/DDBJ whole genome shotgun (WGS) entry which is preliminary data.</text>
</comment>
<dbReference type="EMBL" id="PRFC01000171">
    <property type="protein sequence ID" value="PWV03704.1"/>
    <property type="molecule type" value="Genomic_DNA"/>
</dbReference>
<protein>
    <submittedName>
        <fullName evidence="3">Uncharacterized protein</fullName>
    </submittedName>
</protein>
<evidence type="ECO:0000313" key="4">
    <source>
        <dbReference type="EMBL" id="PWV03714.1"/>
    </source>
</evidence>
<sequence length="156" mass="17570">MGNHHQCPGVTVRNGHPSTLRSRRCRGPSLHQHVGAVGTVGGNELAHRATVLWAQLAPGRDGTRPFYFQGHSIIWRTHSRRVALREEEDCLPRRRVDVCTSSLGWIQRRVNPTARDCVGELWENAAKTRHLDERRKEIEFADFFATCAACGKGSYS</sequence>
<dbReference type="VEuPathDB" id="TriTrypDB:C3747_171g76"/>
<dbReference type="Proteomes" id="UP000246078">
    <property type="component" value="Unassembled WGS sequence"/>
</dbReference>
<evidence type="ECO:0000313" key="2">
    <source>
        <dbReference type="EMBL" id="PWV03704.1"/>
    </source>
</evidence>
<dbReference type="VEuPathDB" id="TriTrypDB:C3747_171g68"/>
<dbReference type="VEuPathDB" id="TriTrypDB:TcCL_NonESM01116"/>